<dbReference type="InterPro" id="IPR027267">
    <property type="entry name" value="AH/BAR_dom_sf"/>
</dbReference>
<dbReference type="SMART" id="SM00456">
    <property type="entry name" value="WW"/>
    <property type="match status" value="1"/>
</dbReference>
<dbReference type="EMBL" id="HBKR01014726">
    <property type="protein sequence ID" value="CAE2302077.1"/>
    <property type="molecule type" value="Transcribed_RNA"/>
</dbReference>
<dbReference type="PANTHER" id="PTHR45808">
    <property type="entry name" value="RHO GTPASE-ACTIVATING PROTEIN 68F"/>
    <property type="match status" value="1"/>
</dbReference>
<dbReference type="PROSITE" id="PS01159">
    <property type="entry name" value="WW_DOMAIN_1"/>
    <property type="match status" value="1"/>
</dbReference>
<dbReference type="CDD" id="cd07307">
    <property type="entry name" value="BAR"/>
    <property type="match status" value="1"/>
</dbReference>
<dbReference type="PROSITE" id="PS50020">
    <property type="entry name" value="WW_DOMAIN_2"/>
    <property type="match status" value="1"/>
</dbReference>
<dbReference type="SUPFAM" id="SSF48350">
    <property type="entry name" value="GTPase activation domain, GAP"/>
    <property type="match status" value="1"/>
</dbReference>
<dbReference type="AlphaFoldDB" id="A0A7S4NR34"/>
<dbReference type="SUPFAM" id="SSF103657">
    <property type="entry name" value="BAR/IMD domain-like"/>
    <property type="match status" value="1"/>
</dbReference>
<dbReference type="InterPro" id="IPR008936">
    <property type="entry name" value="Rho_GTPase_activation_prot"/>
</dbReference>
<feature type="domain" description="WW" evidence="3">
    <location>
        <begin position="364"/>
        <end position="397"/>
    </location>
</feature>
<dbReference type="CDD" id="cd00159">
    <property type="entry name" value="RhoGAP"/>
    <property type="match status" value="1"/>
</dbReference>
<evidence type="ECO:0000256" key="1">
    <source>
        <dbReference type="SAM" id="Coils"/>
    </source>
</evidence>
<dbReference type="Gene3D" id="1.10.555.10">
    <property type="entry name" value="Rho GTPase activation protein"/>
    <property type="match status" value="1"/>
</dbReference>
<protein>
    <recommendedName>
        <fullName evidence="6">Rho-GAP domain-containing protein</fullName>
    </recommendedName>
</protein>
<dbReference type="InterPro" id="IPR000198">
    <property type="entry name" value="RhoGAP_dom"/>
</dbReference>
<feature type="domain" description="Rho-GAP" evidence="4">
    <location>
        <begin position="122"/>
        <end position="311"/>
    </location>
</feature>
<dbReference type="InterPro" id="IPR001202">
    <property type="entry name" value="WW_dom"/>
</dbReference>
<name>A0A7S4NR34_9EUKA</name>
<feature type="compositionally biased region" description="Polar residues" evidence="2">
    <location>
        <begin position="553"/>
        <end position="564"/>
    </location>
</feature>
<reference evidence="5" key="1">
    <citation type="submission" date="2021-01" db="EMBL/GenBank/DDBJ databases">
        <authorList>
            <person name="Corre E."/>
            <person name="Pelletier E."/>
            <person name="Niang G."/>
            <person name="Scheremetjew M."/>
            <person name="Finn R."/>
            <person name="Kale V."/>
            <person name="Holt S."/>
            <person name="Cochrane G."/>
            <person name="Meng A."/>
            <person name="Brown T."/>
            <person name="Cohen L."/>
        </authorList>
    </citation>
    <scope>NUCLEOTIDE SEQUENCE</scope>
    <source>
        <strain evidence="5">SoJaBio B1-5/56/2</strain>
    </source>
</reference>
<sequence length="615" mass="65007">MQKWPSKKLPKKTKCFFQEKFRESGQTLDEAQDRYEILTRELESTLSIVCETSSTVIVKSLIAYLEAFHEFHDTCSVWLKNLMETDSIKNWRKYVEEKEEELAKKRAAGCGPSKKVYGNKISELSRFDQEVNPDALPVPTPILRLIEFLNDHCLSVEGIFRLSGNQNEVDIERRKIDAWEPVEYSSVKDAHLVSGLLKKYLRDLPEPLLTYELFGAFLATKDLPENQAVESLNKTMKKLPEVNRATFHAICQLCYNVQRFSDKNKMTPMNLGIVFAPSCLYGKADNPAALELSLDANSVVAFIIEHCDEVFKGEVCAIPKVTGGANAPKTAAKPSTGAKSPFPSTKSPIPATKSPEHTAPAPPPARASEWTEHTTEEGISYWFNAVTGVSTWTDPNPKKQTQKPTPSPLPSATPPNPAPLPFPDGGGGTGGRRVIDASTAGGGRAGMRGSVQVKAAPLPQSSQNAVSPGGGNLLNLGSPSRPNQRGGAAMAGKKRSATVGGGPPPMSSAGRGGGPPRVLPNPGGAPGGGNSAPRTLPNPGGAPPGVGVPPRSSKPNIQQPNYGSTFPGPSKGGTAGAGGGPPGRSLPNPGGGPPPGGMQGAGSRPAGGRPLPPPK</sequence>
<dbReference type="PROSITE" id="PS50238">
    <property type="entry name" value="RHOGAP"/>
    <property type="match status" value="1"/>
</dbReference>
<dbReference type="GO" id="GO:0005737">
    <property type="term" value="C:cytoplasm"/>
    <property type="evidence" value="ECO:0007669"/>
    <property type="project" value="TreeGrafter"/>
</dbReference>
<feature type="region of interest" description="Disordered" evidence="2">
    <location>
        <begin position="391"/>
        <end position="615"/>
    </location>
</feature>
<feature type="region of interest" description="Disordered" evidence="2">
    <location>
        <begin position="322"/>
        <end position="373"/>
    </location>
</feature>
<dbReference type="Gene3D" id="2.20.70.10">
    <property type="match status" value="1"/>
</dbReference>
<evidence type="ECO:0000259" key="3">
    <source>
        <dbReference type="PROSITE" id="PS50020"/>
    </source>
</evidence>
<evidence type="ECO:0000259" key="4">
    <source>
        <dbReference type="PROSITE" id="PS50238"/>
    </source>
</evidence>
<proteinExistence type="predicted"/>
<feature type="compositionally biased region" description="Pro residues" evidence="2">
    <location>
        <begin position="405"/>
        <end position="422"/>
    </location>
</feature>
<evidence type="ECO:0008006" key="6">
    <source>
        <dbReference type="Google" id="ProtNLM"/>
    </source>
</evidence>
<dbReference type="SMART" id="SM00324">
    <property type="entry name" value="RhoGAP"/>
    <property type="match status" value="1"/>
</dbReference>
<accession>A0A7S4NR34</accession>
<feature type="compositionally biased region" description="Gly residues" evidence="2">
    <location>
        <begin position="570"/>
        <end position="582"/>
    </location>
</feature>
<dbReference type="InterPro" id="IPR036020">
    <property type="entry name" value="WW_dom_sf"/>
</dbReference>
<organism evidence="5">
    <name type="scientific">Paramoeba aestuarina</name>
    <dbReference type="NCBI Taxonomy" id="180227"/>
    <lineage>
        <taxon>Eukaryota</taxon>
        <taxon>Amoebozoa</taxon>
        <taxon>Discosea</taxon>
        <taxon>Flabellinia</taxon>
        <taxon>Dactylopodida</taxon>
        <taxon>Paramoebidae</taxon>
        <taxon>Paramoeba</taxon>
    </lineage>
</organism>
<dbReference type="Pfam" id="PF00397">
    <property type="entry name" value="WW"/>
    <property type="match status" value="1"/>
</dbReference>
<dbReference type="Pfam" id="PF00620">
    <property type="entry name" value="RhoGAP"/>
    <property type="match status" value="1"/>
</dbReference>
<dbReference type="GO" id="GO:0007264">
    <property type="term" value="P:small GTPase-mediated signal transduction"/>
    <property type="evidence" value="ECO:0007669"/>
    <property type="project" value="TreeGrafter"/>
</dbReference>
<evidence type="ECO:0000313" key="5">
    <source>
        <dbReference type="EMBL" id="CAE2302077.1"/>
    </source>
</evidence>
<keyword evidence="1" id="KW-0175">Coiled coil</keyword>
<evidence type="ECO:0000256" key="2">
    <source>
        <dbReference type="SAM" id="MobiDB-lite"/>
    </source>
</evidence>
<dbReference type="SUPFAM" id="SSF51045">
    <property type="entry name" value="WW domain"/>
    <property type="match status" value="1"/>
</dbReference>
<feature type="coiled-coil region" evidence="1">
    <location>
        <begin position="21"/>
        <end position="48"/>
    </location>
</feature>
<dbReference type="PANTHER" id="PTHR45808:SF2">
    <property type="entry name" value="RHO GTPASE-ACTIVATING PROTEIN 68F"/>
    <property type="match status" value="1"/>
</dbReference>
<dbReference type="CDD" id="cd00201">
    <property type="entry name" value="WW"/>
    <property type="match status" value="1"/>
</dbReference>
<gene>
    <name evidence="5" type="ORF">NAES01612_LOCUS9746</name>
</gene>
<dbReference type="GO" id="GO:0005096">
    <property type="term" value="F:GTPase activator activity"/>
    <property type="evidence" value="ECO:0007669"/>
    <property type="project" value="TreeGrafter"/>
</dbReference>